<evidence type="ECO:0000313" key="2">
    <source>
        <dbReference type="Proteomes" id="UP000516437"/>
    </source>
</evidence>
<dbReference type="EMBL" id="RXIC02000025">
    <property type="protein sequence ID" value="KAB1206521.1"/>
    <property type="molecule type" value="Genomic_DNA"/>
</dbReference>
<name>A0A6A1V1Q5_9ROSI</name>
<accession>A0A6A1V1Q5</accession>
<dbReference type="AlphaFoldDB" id="A0A6A1V1Q5"/>
<evidence type="ECO:0000313" key="1">
    <source>
        <dbReference type="EMBL" id="KAB1206521.1"/>
    </source>
</evidence>
<reference evidence="1 2" key="1">
    <citation type="journal article" date="2019" name="Plant Biotechnol. J.">
        <title>The red bayberry genome and genetic basis of sex determination.</title>
        <authorList>
            <person name="Jia H.M."/>
            <person name="Jia H.J."/>
            <person name="Cai Q.L."/>
            <person name="Wang Y."/>
            <person name="Zhao H.B."/>
            <person name="Yang W.F."/>
            <person name="Wang G.Y."/>
            <person name="Li Y.H."/>
            <person name="Zhan D.L."/>
            <person name="Shen Y.T."/>
            <person name="Niu Q.F."/>
            <person name="Chang L."/>
            <person name="Qiu J."/>
            <person name="Zhao L."/>
            <person name="Xie H.B."/>
            <person name="Fu W.Y."/>
            <person name="Jin J."/>
            <person name="Li X.W."/>
            <person name="Jiao Y."/>
            <person name="Zhou C.C."/>
            <person name="Tu T."/>
            <person name="Chai C.Y."/>
            <person name="Gao J.L."/>
            <person name="Fan L.J."/>
            <person name="van de Weg E."/>
            <person name="Wang J.Y."/>
            <person name="Gao Z.S."/>
        </authorList>
    </citation>
    <scope>NUCLEOTIDE SEQUENCE [LARGE SCALE GENOMIC DNA]</scope>
    <source>
        <tissue evidence="1">Leaves</tissue>
    </source>
</reference>
<organism evidence="1 2">
    <name type="scientific">Morella rubra</name>
    <name type="common">Chinese bayberry</name>
    <dbReference type="NCBI Taxonomy" id="262757"/>
    <lineage>
        <taxon>Eukaryota</taxon>
        <taxon>Viridiplantae</taxon>
        <taxon>Streptophyta</taxon>
        <taxon>Embryophyta</taxon>
        <taxon>Tracheophyta</taxon>
        <taxon>Spermatophyta</taxon>
        <taxon>Magnoliopsida</taxon>
        <taxon>eudicotyledons</taxon>
        <taxon>Gunneridae</taxon>
        <taxon>Pentapetalae</taxon>
        <taxon>rosids</taxon>
        <taxon>fabids</taxon>
        <taxon>Fagales</taxon>
        <taxon>Myricaceae</taxon>
        <taxon>Morella</taxon>
    </lineage>
</organism>
<keyword evidence="2" id="KW-1185">Reference proteome</keyword>
<sequence length="85" mass="9870">MEALQLEHESKGKSFTEVQTFIDILGTKAGYVRGLDRLVWHVGASSSVLSVDLVWRLEEARVEIEEMKARQMEYEKLLVMRIEME</sequence>
<proteinExistence type="predicted"/>
<gene>
    <name evidence="1" type="ORF">CJ030_MR7G000023</name>
</gene>
<protein>
    <submittedName>
        <fullName evidence="1">Uncharacterized protein</fullName>
    </submittedName>
</protein>
<comment type="caution">
    <text evidence="1">The sequence shown here is derived from an EMBL/GenBank/DDBJ whole genome shotgun (WGS) entry which is preliminary data.</text>
</comment>
<dbReference type="Proteomes" id="UP000516437">
    <property type="component" value="Chromosome 7"/>
</dbReference>